<keyword evidence="11" id="KW-0278">Fertilization</keyword>
<keyword evidence="15" id="KW-1185">Reference proteome</keyword>
<dbReference type="AlphaFoldDB" id="W5M7J9"/>
<dbReference type="InterPro" id="IPR048290">
    <property type="entry name" value="ZP_chr"/>
</dbReference>
<protein>
    <recommendedName>
        <fullName evidence="13">ZP domain-containing protein</fullName>
    </recommendedName>
</protein>
<comment type="subcellular location">
    <subcellularLocation>
        <location evidence="1">Cell membrane</location>
        <topology evidence="1">Single-pass type I membrane protein</topology>
    </subcellularLocation>
    <subcellularLocation>
        <location evidence="12">Zona pellucida</location>
    </subcellularLocation>
</comment>
<dbReference type="PRINTS" id="PR00023">
    <property type="entry name" value="ZPELLUCIDA"/>
</dbReference>
<dbReference type="InterPro" id="IPR055355">
    <property type="entry name" value="ZP-C"/>
</dbReference>
<keyword evidence="7" id="KW-1133">Transmembrane helix</keyword>
<dbReference type="InterPro" id="IPR042235">
    <property type="entry name" value="ZP-C_dom"/>
</dbReference>
<dbReference type="InterPro" id="IPR051148">
    <property type="entry name" value="Zona_Pellucida_Domain_gp"/>
</dbReference>
<dbReference type="eggNOG" id="ENOG502SP9B">
    <property type="taxonomic scope" value="Eukaryota"/>
</dbReference>
<evidence type="ECO:0000256" key="6">
    <source>
        <dbReference type="ARBA" id="ARBA00022692"/>
    </source>
</evidence>
<dbReference type="Pfam" id="PF23344">
    <property type="entry name" value="ZP-N"/>
    <property type="match status" value="1"/>
</dbReference>
<dbReference type="GeneTree" id="ENSGT00940000161188"/>
<dbReference type="InterPro" id="IPR055356">
    <property type="entry name" value="ZP-N"/>
</dbReference>
<keyword evidence="2" id="KW-1003">Cell membrane</keyword>
<evidence type="ECO:0000256" key="7">
    <source>
        <dbReference type="ARBA" id="ARBA00022989"/>
    </source>
</evidence>
<dbReference type="InterPro" id="IPR001507">
    <property type="entry name" value="ZP_dom"/>
</dbReference>
<accession>W5M7J9</accession>
<dbReference type="EMBL" id="AHAT01005710">
    <property type="status" value="NOT_ANNOTATED_CDS"/>
    <property type="molecule type" value="Genomic_DNA"/>
</dbReference>
<keyword evidence="3" id="KW-0964">Secreted</keyword>
<evidence type="ECO:0000256" key="10">
    <source>
        <dbReference type="ARBA" id="ARBA00023180"/>
    </source>
</evidence>
<dbReference type="OMA" id="ESCRTIC"/>
<reference evidence="14" key="2">
    <citation type="submission" date="2025-08" db="UniProtKB">
        <authorList>
            <consortium name="Ensembl"/>
        </authorList>
    </citation>
    <scope>IDENTIFICATION</scope>
</reference>
<dbReference type="STRING" id="7918.ENSLOCP00000004357"/>
<evidence type="ECO:0000256" key="1">
    <source>
        <dbReference type="ARBA" id="ARBA00004251"/>
    </source>
</evidence>
<dbReference type="GO" id="GO:0035805">
    <property type="term" value="C:egg coat"/>
    <property type="evidence" value="ECO:0007669"/>
    <property type="project" value="UniProtKB-SubCell"/>
</dbReference>
<dbReference type="Bgee" id="ENSLOCG00000003673">
    <property type="expression patterns" value="Expressed in ovary and 1 other cell type or tissue"/>
</dbReference>
<dbReference type="Proteomes" id="UP000018468">
    <property type="component" value="Linkage group LG22"/>
</dbReference>
<feature type="domain" description="ZP" evidence="13">
    <location>
        <begin position="1"/>
        <end position="237"/>
    </location>
</feature>
<evidence type="ECO:0000256" key="11">
    <source>
        <dbReference type="ARBA" id="ARBA00023279"/>
    </source>
</evidence>
<dbReference type="PANTHER" id="PTHR23343">
    <property type="entry name" value="ZONA PELLUCIDA SPERM-BINDING PROTEIN"/>
    <property type="match status" value="1"/>
</dbReference>
<evidence type="ECO:0000259" key="13">
    <source>
        <dbReference type="PROSITE" id="PS51034"/>
    </source>
</evidence>
<organism evidence="14 15">
    <name type="scientific">Lepisosteus oculatus</name>
    <name type="common">Spotted gar</name>
    <dbReference type="NCBI Taxonomy" id="7918"/>
    <lineage>
        <taxon>Eukaryota</taxon>
        <taxon>Metazoa</taxon>
        <taxon>Chordata</taxon>
        <taxon>Craniata</taxon>
        <taxon>Vertebrata</taxon>
        <taxon>Euteleostomi</taxon>
        <taxon>Actinopterygii</taxon>
        <taxon>Neopterygii</taxon>
        <taxon>Holostei</taxon>
        <taxon>Semionotiformes</taxon>
        <taxon>Lepisosteidae</taxon>
        <taxon>Lepisosteus</taxon>
    </lineage>
</organism>
<dbReference type="GO" id="GO:0007338">
    <property type="term" value="P:single fertilization"/>
    <property type="evidence" value="ECO:0007669"/>
    <property type="project" value="UniProtKB-KW"/>
</dbReference>
<name>W5M7J9_LEPOC</name>
<evidence type="ECO:0000256" key="4">
    <source>
        <dbReference type="ARBA" id="ARBA00022530"/>
    </source>
</evidence>
<proteinExistence type="predicted"/>
<dbReference type="PROSITE" id="PS51034">
    <property type="entry name" value="ZP_2"/>
    <property type="match status" value="1"/>
</dbReference>
<dbReference type="GO" id="GO:0005886">
    <property type="term" value="C:plasma membrane"/>
    <property type="evidence" value="ECO:0007669"/>
    <property type="project" value="UniProtKB-SubCell"/>
</dbReference>
<dbReference type="HOGENOM" id="CLU_026010_1_0_1"/>
<keyword evidence="8" id="KW-0472">Membrane</keyword>
<evidence type="ECO:0000313" key="14">
    <source>
        <dbReference type="Ensembl" id="ENSLOCP00000004357.1"/>
    </source>
</evidence>
<reference evidence="14" key="3">
    <citation type="submission" date="2025-09" db="UniProtKB">
        <authorList>
            <consortium name="Ensembl"/>
        </authorList>
    </citation>
    <scope>IDENTIFICATION</scope>
</reference>
<evidence type="ECO:0000256" key="9">
    <source>
        <dbReference type="ARBA" id="ARBA00023157"/>
    </source>
</evidence>
<evidence type="ECO:0000256" key="3">
    <source>
        <dbReference type="ARBA" id="ARBA00022525"/>
    </source>
</evidence>
<dbReference type="Ensembl" id="ENSLOCT00000004365.1">
    <property type="protein sequence ID" value="ENSLOCP00000004357.1"/>
    <property type="gene ID" value="ENSLOCG00000003673.1"/>
</dbReference>
<dbReference type="Gene3D" id="2.60.40.3210">
    <property type="entry name" value="Zona pellucida, ZP-N domain"/>
    <property type="match status" value="1"/>
</dbReference>
<reference evidence="15" key="1">
    <citation type="submission" date="2011-12" db="EMBL/GenBank/DDBJ databases">
        <title>The Draft Genome of Lepisosteus oculatus.</title>
        <authorList>
            <consortium name="The Broad Institute Genome Assembly &amp; Analysis Group"/>
            <consortium name="Computational R&amp;D Group"/>
            <consortium name="and Sequencing Platform"/>
            <person name="Di Palma F."/>
            <person name="Alfoldi J."/>
            <person name="Johnson J."/>
            <person name="Berlin A."/>
            <person name="Gnerre S."/>
            <person name="Jaffe D."/>
            <person name="MacCallum I."/>
            <person name="Young S."/>
            <person name="Walker B.J."/>
            <person name="Lander E.S."/>
            <person name="Lindblad-Toh K."/>
        </authorList>
    </citation>
    <scope>NUCLEOTIDE SEQUENCE [LARGE SCALE GENOMIC DNA]</scope>
</reference>
<keyword evidence="4" id="KW-0272">Extracellular matrix</keyword>
<keyword evidence="9" id="KW-1015">Disulfide bond</keyword>
<evidence type="ECO:0000256" key="12">
    <source>
        <dbReference type="ARBA" id="ARBA00024183"/>
    </source>
</evidence>
<evidence type="ECO:0000256" key="8">
    <source>
        <dbReference type="ARBA" id="ARBA00023136"/>
    </source>
</evidence>
<dbReference type="Pfam" id="PF00100">
    <property type="entry name" value="Zona_pellucida"/>
    <property type="match status" value="1"/>
</dbReference>
<sequence>MSPESVAFRFPLTSCGSRIRFSNGKMIYSVDIKAEKKILSGRRGSILRDSSFKLTVSCMFLLIGSAQLNTDVQKKTQAETAVMKSEGALHLELRLAKDSSYGAYYSPRDHPVVRVLRQPVFAEVRVLNREDPDLQLQLGDCWATPSRDPGDPRRWTLLQKGCPYTGDNYKTELQPVLAGPSSKFPNHRKRFRVTMFSFVDSQSTRNFHGSVYFHCEAEVCKGGTGCTLSCTSRKRRARDRWNGRISSRHSVVSGGPFFIL</sequence>
<keyword evidence="6" id="KW-0812">Transmembrane</keyword>
<dbReference type="SMART" id="SM00241">
    <property type="entry name" value="ZP"/>
    <property type="match status" value="1"/>
</dbReference>
<keyword evidence="10" id="KW-0325">Glycoprotein</keyword>
<keyword evidence="5" id="KW-0165">Cleavage on pair of basic residues</keyword>
<evidence type="ECO:0000256" key="5">
    <source>
        <dbReference type="ARBA" id="ARBA00022685"/>
    </source>
</evidence>
<dbReference type="InParanoid" id="W5M7J9"/>
<dbReference type="PANTHER" id="PTHR23343:SF31">
    <property type="entry name" value="ZONA PELLUCIDA SPERM-BINDING PROTEIN 4"/>
    <property type="match status" value="1"/>
</dbReference>
<dbReference type="Gene3D" id="2.60.40.4100">
    <property type="entry name" value="Zona pellucida, ZP-C domain"/>
    <property type="match status" value="1"/>
</dbReference>
<evidence type="ECO:0000313" key="15">
    <source>
        <dbReference type="Proteomes" id="UP000018468"/>
    </source>
</evidence>
<evidence type="ECO:0000256" key="2">
    <source>
        <dbReference type="ARBA" id="ARBA00022475"/>
    </source>
</evidence>